<dbReference type="GO" id="GO:0016779">
    <property type="term" value="F:nucleotidyltransferase activity"/>
    <property type="evidence" value="ECO:0007669"/>
    <property type="project" value="UniProtKB-KW"/>
</dbReference>
<protein>
    <submittedName>
        <fullName evidence="2">Nucleotidyltransferase domain-containing protein</fullName>
        <ecNumber evidence="2">2.7.7.-</ecNumber>
    </submittedName>
</protein>
<dbReference type="InterPro" id="IPR043519">
    <property type="entry name" value="NT_sf"/>
</dbReference>
<keyword evidence="3" id="KW-1185">Reference proteome</keyword>
<dbReference type="SUPFAM" id="SSF81301">
    <property type="entry name" value="Nucleotidyltransferase"/>
    <property type="match status" value="1"/>
</dbReference>
<comment type="caution">
    <text evidence="2">The sequence shown here is derived from an EMBL/GenBank/DDBJ whole genome shotgun (WGS) entry which is preliminary data.</text>
</comment>
<dbReference type="EC" id="2.7.7.-" evidence="2"/>
<dbReference type="CDD" id="cd05403">
    <property type="entry name" value="NT_KNTase_like"/>
    <property type="match status" value="1"/>
</dbReference>
<evidence type="ECO:0000313" key="3">
    <source>
        <dbReference type="Proteomes" id="UP001187346"/>
    </source>
</evidence>
<accession>A0ABU4FDI7</accession>
<feature type="domain" description="Polymerase nucleotidyl transferase" evidence="1">
    <location>
        <begin position="39"/>
        <end position="87"/>
    </location>
</feature>
<dbReference type="Gene3D" id="3.30.460.10">
    <property type="entry name" value="Beta Polymerase, domain 2"/>
    <property type="match status" value="1"/>
</dbReference>
<proteinExistence type="predicted"/>
<evidence type="ECO:0000259" key="1">
    <source>
        <dbReference type="Pfam" id="PF01909"/>
    </source>
</evidence>
<reference evidence="2 3" key="1">
    <citation type="submission" date="2023-10" db="EMBL/GenBank/DDBJ databases">
        <title>Characterization of rhizosphere-enriched actinobacteria from wheat plants lab-grown on chernevaya soil.</title>
        <authorList>
            <person name="Tikhonova E.N."/>
            <person name="Konopkin A."/>
            <person name="Kravchenko I.K."/>
        </authorList>
    </citation>
    <scope>NUCLEOTIDE SEQUENCE [LARGE SCALE GENOMIC DNA]</scope>
    <source>
        <strain evidence="2 3">RR29</strain>
    </source>
</reference>
<dbReference type="RefSeq" id="WP_317772878.1">
    <property type="nucleotide sequence ID" value="NZ_JAWMAJ010000071.1"/>
</dbReference>
<keyword evidence="2" id="KW-0808">Transferase</keyword>
<name>A0ABU4FDI7_9ACTN</name>
<evidence type="ECO:0000313" key="2">
    <source>
        <dbReference type="EMBL" id="MDV7218636.1"/>
    </source>
</evidence>
<keyword evidence="2" id="KW-0548">Nucleotidyltransferase</keyword>
<gene>
    <name evidence="2" type="ORF">R5A26_22060</name>
</gene>
<dbReference type="Proteomes" id="UP001187346">
    <property type="component" value="Unassembled WGS sequence"/>
</dbReference>
<sequence length="276" mass="31015">MPETVHHRGLDAQGYIEREGSLGRIPHAFRPVVAAARDRLIDLYGGRLNSAYLYGSIPRGTARVGRSDLDLLVVTRQEPTEKDRAEARNLGEALDKEFPEIDGVGTLVYGRARLLSEPETYDLGWFVACLCTPLLGEDLAEDLPRYRPDSQLARETNGDLALLLPRWRERIATAEDTDEARRPLVRYMSRHLVRTGFTLVMPCWNGWTSDLQEMAKAFAAYYPERAEALRRAAECGYDPMGDAGVLRSYVDDLGPWLAKEYARVHGVKAPRPDDIA</sequence>
<dbReference type="Pfam" id="PF01909">
    <property type="entry name" value="NTP_transf_2"/>
    <property type="match status" value="1"/>
</dbReference>
<dbReference type="EMBL" id="JAWMAJ010000071">
    <property type="protein sequence ID" value="MDV7218636.1"/>
    <property type="molecule type" value="Genomic_DNA"/>
</dbReference>
<dbReference type="PROSITE" id="PS50152">
    <property type="entry name" value="25A_SYNTH_3"/>
    <property type="match status" value="1"/>
</dbReference>
<dbReference type="InterPro" id="IPR002934">
    <property type="entry name" value="Polymerase_NTP_transf_dom"/>
</dbReference>
<organism evidence="2 3">
    <name type="scientific">Streptomyces prunicolor</name>
    <dbReference type="NCBI Taxonomy" id="67348"/>
    <lineage>
        <taxon>Bacteria</taxon>
        <taxon>Bacillati</taxon>
        <taxon>Actinomycetota</taxon>
        <taxon>Actinomycetes</taxon>
        <taxon>Kitasatosporales</taxon>
        <taxon>Streptomycetaceae</taxon>
        <taxon>Streptomyces</taxon>
    </lineage>
</organism>